<dbReference type="EMBL" id="GBXM01003770">
    <property type="protein sequence ID" value="JAI04808.1"/>
    <property type="molecule type" value="Transcribed_RNA"/>
</dbReference>
<accession>A0A0E9XPZ9</accession>
<name>A0A0E9XPZ9_ANGAN</name>
<reference evidence="1" key="1">
    <citation type="submission" date="2014-11" db="EMBL/GenBank/DDBJ databases">
        <authorList>
            <person name="Amaro Gonzalez C."/>
        </authorList>
    </citation>
    <scope>NUCLEOTIDE SEQUENCE</scope>
</reference>
<evidence type="ECO:0000313" key="1">
    <source>
        <dbReference type="EMBL" id="JAI04808.1"/>
    </source>
</evidence>
<reference evidence="1" key="2">
    <citation type="journal article" date="2015" name="Fish Shellfish Immunol.">
        <title>Early steps in the European eel (Anguilla anguilla)-Vibrio vulnificus interaction in the gills: Role of the RtxA13 toxin.</title>
        <authorList>
            <person name="Callol A."/>
            <person name="Pajuelo D."/>
            <person name="Ebbesson L."/>
            <person name="Teles M."/>
            <person name="MacKenzie S."/>
            <person name="Amaro C."/>
        </authorList>
    </citation>
    <scope>NUCLEOTIDE SEQUENCE</scope>
</reference>
<dbReference type="AlphaFoldDB" id="A0A0E9XPZ9"/>
<protein>
    <submittedName>
        <fullName evidence="1">Uncharacterized protein</fullName>
    </submittedName>
</protein>
<organism evidence="1">
    <name type="scientific">Anguilla anguilla</name>
    <name type="common">European freshwater eel</name>
    <name type="synonym">Muraena anguilla</name>
    <dbReference type="NCBI Taxonomy" id="7936"/>
    <lineage>
        <taxon>Eukaryota</taxon>
        <taxon>Metazoa</taxon>
        <taxon>Chordata</taxon>
        <taxon>Craniata</taxon>
        <taxon>Vertebrata</taxon>
        <taxon>Euteleostomi</taxon>
        <taxon>Actinopterygii</taxon>
        <taxon>Neopterygii</taxon>
        <taxon>Teleostei</taxon>
        <taxon>Anguilliformes</taxon>
        <taxon>Anguillidae</taxon>
        <taxon>Anguilla</taxon>
    </lineage>
</organism>
<sequence length="27" mass="3408">MRAARRIPYYLFRHWQTTAFATFVYIQ</sequence>
<proteinExistence type="predicted"/>